<dbReference type="InterPro" id="IPR048627">
    <property type="entry name" value="Sec10_HB"/>
</dbReference>
<dbReference type="PANTHER" id="PTHR12100:SF1">
    <property type="entry name" value="RECYCLIN-1"/>
    <property type="match status" value="1"/>
</dbReference>
<protein>
    <recommendedName>
        <fullName evidence="1">Exocyst complex component Sec10-like alpha-helical bundle domain-containing protein</fullName>
    </recommendedName>
</protein>
<dbReference type="Proteomes" id="UP000094285">
    <property type="component" value="Unassembled WGS sequence"/>
</dbReference>
<dbReference type="GO" id="GO:0006887">
    <property type="term" value="P:exocytosis"/>
    <property type="evidence" value="ECO:0007669"/>
    <property type="project" value="TreeGrafter"/>
</dbReference>
<proteinExistence type="predicted"/>
<feature type="domain" description="Exocyst complex component Sec10-like alpha-helical bundle" evidence="1">
    <location>
        <begin position="143"/>
        <end position="804"/>
    </location>
</feature>
<dbReference type="InterPro" id="IPR036047">
    <property type="entry name" value="F-box-like_dom_sf"/>
</dbReference>
<evidence type="ECO:0000259" key="1">
    <source>
        <dbReference type="Pfam" id="PF07393"/>
    </source>
</evidence>
<dbReference type="SUPFAM" id="SSF81383">
    <property type="entry name" value="F-box domain"/>
    <property type="match status" value="1"/>
</dbReference>
<dbReference type="RefSeq" id="XP_020066764.1">
    <property type="nucleotide sequence ID" value="XM_020207141.1"/>
</dbReference>
<dbReference type="AlphaFoldDB" id="A0A1E4SQF7"/>
<dbReference type="GO" id="GO:0006893">
    <property type="term" value="P:Golgi to plasma membrane transport"/>
    <property type="evidence" value="ECO:0007669"/>
    <property type="project" value="TreeGrafter"/>
</dbReference>
<reference evidence="3" key="1">
    <citation type="submission" date="2016-05" db="EMBL/GenBank/DDBJ databases">
        <title>Comparative genomics of biotechnologically important yeasts.</title>
        <authorList>
            <consortium name="DOE Joint Genome Institute"/>
            <person name="Riley R."/>
            <person name="Haridas S."/>
            <person name="Wolfe K.H."/>
            <person name="Lopes M.R."/>
            <person name="Hittinger C.T."/>
            <person name="Goker M."/>
            <person name="Salamov A."/>
            <person name="Wisecaver J."/>
            <person name="Long T.M."/>
            <person name="Aerts A.L."/>
            <person name="Barry K."/>
            <person name="Choi C."/>
            <person name="Clum A."/>
            <person name="Coughlan A.Y."/>
            <person name="Deshpande S."/>
            <person name="Douglass A.P."/>
            <person name="Hanson S.J."/>
            <person name="Klenk H.-P."/>
            <person name="Labutti K."/>
            <person name="Lapidus A."/>
            <person name="Lindquist E."/>
            <person name="Lipzen A."/>
            <person name="Meier-Kolthoff J.P."/>
            <person name="Ohm R.A."/>
            <person name="Otillar R.P."/>
            <person name="Pangilinan J."/>
            <person name="Peng Y."/>
            <person name="Rokas A."/>
            <person name="Rosa C.A."/>
            <person name="Scheuner C."/>
            <person name="Sibirny A.A."/>
            <person name="Slot J.C."/>
            <person name="Stielow J.B."/>
            <person name="Sun H."/>
            <person name="Kurtzman C.P."/>
            <person name="Blackwell M."/>
            <person name="Grigoriev I.V."/>
            <person name="Jeffries T.W."/>
        </authorList>
    </citation>
    <scope>NUCLEOTIDE SEQUENCE [LARGE SCALE GENOMIC DNA]</scope>
    <source>
        <strain evidence="3">NRRL Y-17324</strain>
    </source>
</reference>
<evidence type="ECO:0000313" key="3">
    <source>
        <dbReference type="Proteomes" id="UP000094285"/>
    </source>
</evidence>
<evidence type="ECO:0000313" key="2">
    <source>
        <dbReference type="EMBL" id="ODV81642.1"/>
    </source>
</evidence>
<organism evidence="2 3">
    <name type="scientific">Suhomyces tanzawaensis NRRL Y-17324</name>
    <dbReference type="NCBI Taxonomy" id="984487"/>
    <lineage>
        <taxon>Eukaryota</taxon>
        <taxon>Fungi</taxon>
        <taxon>Dikarya</taxon>
        <taxon>Ascomycota</taxon>
        <taxon>Saccharomycotina</taxon>
        <taxon>Pichiomycetes</taxon>
        <taxon>Debaryomycetaceae</taxon>
        <taxon>Suhomyces</taxon>
    </lineage>
</organism>
<dbReference type="PANTHER" id="PTHR12100">
    <property type="entry name" value="SEC10"/>
    <property type="match status" value="1"/>
</dbReference>
<name>A0A1E4SQF7_9ASCO</name>
<dbReference type="InterPro" id="IPR009976">
    <property type="entry name" value="Sec10-like"/>
</dbReference>
<keyword evidence="3" id="KW-1185">Reference proteome</keyword>
<dbReference type="GO" id="GO:0000145">
    <property type="term" value="C:exocyst"/>
    <property type="evidence" value="ECO:0007669"/>
    <property type="project" value="TreeGrafter"/>
</dbReference>
<dbReference type="OrthoDB" id="5554140at2759"/>
<dbReference type="Pfam" id="PF07393">
    <property type="entry name" value="Sec10_HB"/>
    <property type="match status" value="1"/>
</dbReference>
<dbReference type="STRING" id="984487.A0A1E4SQF7"/>
<accession>A0A1E4SQF7</accession>
<dbReference type="EMBL" id="KV453909">
    <property type="protein sequence ID" value="ODV81642.1"/>
    <property type="molecule type" value="Genomic_DNA"/>
</dbReference>
<dbReference type="GeneID" id="30981278"/>
<gene>
    <name evidence="2" type="ORF">CANTADRAFT_24510</name>
</gene>
<sequence length="820" mass="94307">MAQVIWNTDIDVYNPDVIPVLVAKAIAGFLPIQDLLSFGQVSRNTYRTVSDPEVWVARLRAMKVWQTAQVPRDGHGRPLTPGEIHDLENPLICVNSVVKIPKLAQFQLLKIHKSLYPYYVDLLGNKSYDQLKIFKDFTTPEDQAKILNNLIMYNKIDYIDDSREVIRDKINALFEIFENALLRELEIHFDIQDYEVTKRFVKILIDLKNQQTLIDFFLQKSIFDNEESELFNPETFDASKFFEPVGWKESHVEDGIEKIQLDDSPVSEEDREYELNEPEFKRLIADLAAIFNQQAQVIDLIFPQSVPMMYKVCEELISNQVKELLMILIDASKLKNLYLTVVPTIYQLMTEDFIALLKPNENVGESYHQLVTELFDMLYESFVVEHMREEAVFFQANSKAHILEWKEDISKREAETTQNILKHVKVETKNDFLTSFKKVFTVNTNNSSGKNSEATDEKNYSEIQAKAQILSENIKSLNKTLSPSLVLETLNEARTSLQRLYRFKSFTIAALKDEIFTSMQGIFVHVLDTIGSEHIRPGFERALQYLQTYNPASPTYTESHNESFNEPIGLFFELINMADLIIQMIDIFYKEELINRNIFKHENSIFNTSLQNKKKLEALVDKYVADGLNVGIEVLVNEIDHVYKTNSVDADYNAAPNTALSIGPTEAAKKAVKILDDNIDLLVDSADKSIVEVFQQEIAERFFQIIVKTMKNNTISVTGATNLISDLNLYYDFMVAHIKSNKRMVLPLYQSLKKVGNIYLIGGTDSKAIGKLVSDLSKFNGIFGQEEIYEFVQRRQDWPQIRKHVEKVMYGFGLGDCTIV</sequence>